<proteinExistence type="predicted"/>
<reference evidence="1" key="2">
    <citation type="journal article" date="2022" name="Hortic Res">
        <title>The genome of Dioscorea zingiberensis sheds light on the biosynthesis, origin and evolution of the medicinally important diosgenin saponins.</title>
        <authorList>
            <person name="Li Y."/>
            <person name="Tan C."/>
            <person name="Li Z."/>
            <person name="Guo J."/>
            <person name="Li S."/>
            <person name="Chen X."/>
            <person name="Wang C."/>
            <person name="Dai X."/>
            <person name="Yang H."/>
            <person name="Song W."/>
            <person name="Hou L."/>
            <person name="Xu J."/>
            <person name="Tong Z."/>
            <person name="Xu A."/>
            <person name="Yuan X."/>
            <person name="Wang W."/>
            <person name="Yang Q."/>
            <person name="Chen L."/>
            <person name="Sun Z."/>
            <person name="Wang K."/>
            <person name="Pan B."/>
            <person name="Chen J."/>
            <person name="Bao Y."/>
            <person name="Liu F."/>
            <person name="Qi X."/>
            <person name="Gang D.R."/>
            <person name="Wen J."/>
            <person name="Li J."/>
        </authorList>
    </citation>
    <scope>NUCLEOTIDE SEQUENCE</scope>
    <source>
        <strain evidence="1">Dzin_1.0</strain>
    </source>
</reference>
<name>A0A9D5HR24_9LILI</name>
<gene>
    <name evidence="1" type="ORF">J5N97_003183</name>
</gene>
<accession>A0A9D5HR24</accession>
<dbReference type="PANTHER" id="PTHR35121">
    <property type="entry name" value="HOMEODOMAIN PROTEIN 8, PUTATIVE-RELATED"/>
    <property type="match status" value="1"/>
</dbReference>
<comment type="caution">
    <text evidence="1">The sequence shown here is derived from an EMBL/GenBank/DDBJ whole genome shotgun (WGS) entry which is preliminary data.</text>
</comment>
<organism evidence="1 2">
    <name type="scientific">Dioscorea zingiberensis</name>
    <dbReference type="NCBI Taxonomy" id="325984"/>
    <lineage>
        <taxon>Eukaryota</taxon>
        <taxon>Viridiplantae</taxon>
        <taxon>Streptophyta</taxon>
        <taxon>Embryophyta</taxon>
        <taxon>Tracheophyta</taxon>
        <taxon>Spermatophyta</taxon>
        <taxon>Magnoliopsida</taxon>
        <taxon>Liliopsida</taxon>
        <taxon>Dioscoreales</taxon>
        <taxon>Dioscoreaceae</taxon>
        <taxon>Dioscorea</taxon>
    </lineage>
</organism>
<dbReference type="EMBL" id="JAGGNH010000001">
    <property type="protein sequence ID" value="KAJ0984827.1"/>
    <property type="molecule type" value="Genomic_DNA"/>
</dbReference>
<dbReference type="Proteomes" id="UP001085076">
    <property type="component" value="Miscellaneous, Linkage group lg01"/>
</dbReference>
<keyword evidence="2" id="KW-1185">Reference proteome</keyword>
<protein>
    <submittedName>
        <fullName evidence="1">Uncharacterized protein</fullName>
    </submittedName>
</protein>
<sequence>MGIEAAQGLFQCVLDGCLSSMDGEIRRRPYHKNCGCALHRSGGDGGSDHAHHCAAASKISYQLRRSNWDNHVSLSASSSSPSFQYFRDYQQILKRAAAAAAAS</sequence>
<evidence type="ECO:0000313" key="1">
    <source>
        <dbReference type="EMBL" id="KAJ0984827.1"/>
    </source>
</evidence>
<dbReference type="PANTHER" id="PTHR35121:SF2">
    <property type="entry name" value="SWIM-TYPE DOMAIN-CONTAINING PROTEIN"/>
    <property type="match status" value="1"/>
</dbReference>
<evidence type="ECO:0000313" key="2">
    <source>
        <dbReference type="Proteomes" id="UP001085076"/>
    </source>
</evidence>
<dbReference type="AlphaFoldDB" id="A0A9D5HR24"/>
<dbReference type="OrthoDB" id="1696465at2759"/>
<reference evidence="1" key="1">
    <citation type="submission" date="2021-03" db="EMBL/GenBank/DDBJ databases">
        <authorList>
            <person name="Li Z."/>
            <person name="Yang C."/>
        </authorList>
    </citation>
    <scope>NUCLEOTIDE SEQUENCE</scope>
    <source>
        <strain evidence="1">Dzin_1.0</strain>
        <tissue evidence="1">Leaf</tissue>
    </source>
</reference>